<dbReference type="EMBL" id="JBBWYZ010000012">
    <property type="protein sequence ID" value="MEK9513043.1"/>
    <property type="molecule type" value="Genomic_DNA"/>
</dbReference>
<protein>
    <submittedName>
        <fullName evidence="1">Uncharacterized protein</fullName>
    </submittedName>
</protein>
<evidence type="ECO:0000313" key="2">
    <source>
        <dbReference type="Proteomes" id="UP001387447"/>
    </source>
</evidence>
<proteinExistence type="predicted"/>
<keyword evidence="2" id="KW-1185">Reference proteome</keyword>
<dbReference type="Proteomes" id="UP001387447">
    <property type="component" value="Unassembled WGS sequence"/>
</dbReference>
<comment type="caution">
    <text evidence="1">The sequence shown here is derived from an EMBL/GenBank/DDBJ whole genome shotgun (WGS) entry which is preliminary data.</text>
</comment>
<dbReference type="RefSeq" id="WP_006621197.1">
    <property type="nucleotide sequence ID" value="NZ_JBBWYZ010000012.1"/>
</dbReference>
<name>A0ABU9EP32_LIMFS</name>
<reference evidence="1 2" key="1">
    <citation type="journal article" date="2024" name="Front. Microbiol.">
        <title>Transcriptomic insights into the dominance of two phototrophs throughout the water column of a tropical hypersaline-alkaline crater lake (Dziani Dzaha, Mayotte).</title>
        <authorList>
            <person name="Duperron S."/>
            <person name="Halary S."/>
            <person name="Bouly J.-P."/>
            <person name="Roussel T."/>
            <person name="Hugoni M."/>
            <person name="Bruto M."/>
            <person name="Oger P."/>
            <person name="Duval C."/>
            <person name="Woo A."/>
            <person name="Jezequiel D."/>
            <person name="Ader M."/>
            <person name="Leboulanger C."/>
            <person name="Agogue H."/>
            <person name="Grossi V."/>
            <person name="Trousselier M."/>
            <person name="Bernard C."/>
        </authorList>
    </citation>
    <scope>NUCLEOTIDE SEQUENCE [LARGE SCALE GENOMIC DNA]</scope>
    <source>
        <strain evidence="1 2">PMC 851.14</strain>
    </source>
</reference>
<gene>
    <name evidence="1" type="ORF">AAEJ74_15560</name>
</gene>
<accession>A0ABU9EP32</accession>
<evidence type="ECO:0000313" key="1">
    <source>
        <dbReference type="EMBL" id="MEK9513043.1"/>
    </source>
</evidence>
<sequence>MSNAHPTDPQDWQCLNRFGDCDISVSASLARISGDREHELSQSAKRSHSAHFQVRLVTKAIAPSSNSVIATLPRTLYPFYRLSQLSGRLSIVRSRCWKAGILP</sequence>
<organism evidence="1 2">
    <name type="scientific">Limnospira fusiformis PMC 851.14</name>
    <dbReference type="NCBI Taxonomy" id="2219512"/>
    <lineage>
        <taxon>Bacteria</taxon>
        <taxon>Bacillati</taxon>
        <taxon>Cyanobacteriota</taxon>
        <taxon>Cyanophyceae</taxon>
        <taxon>Oscillatoriophycideae</taxon>
        <taxon>Oscillatoriales</taxon>
        <taxon>Sirenicapillariaceae</taxon>
        <taxon>Limnospira</taxon>
    </lineage>
</organism>